<evidence type="ECO:0000256" key="3">
    <source>
        <dbReference type="ARBA" id="ARBA00022989"/>
    </source>
</evidence>
<dbReference type="GO" id="GO:0009734">
    <property type="term" value="P:auxin-activated signaling pathway"/>
    <property type="evidence" value="ECO:0007669"/>
    <property type="project" value="UniProtKB-KW"/>
</dbReference>
<dbReference type="InterPro" id="IPR039305">
    <property type="entry name" value="PILS2/6"/>
</dbReference>
<protein>
    <submittedName>
        <fullName evidence="6">Uncharacterized protein</fullName>
    </submittedName>
</protein>
<reference evidence="6" key="1">
    <citation type="submission" date="2020-03" db="EMBL/GenBank/DDBJ databases">
        <title>Castanea mollissima Vanexum genome sequencing.</title>
        <authorList>
            <person name="Staton M."/>
        </authorList>
    </citation>
    <scope>NUCLEOTIDE SEQUENCE</scope>
    <source>
        <tissue evidence="6">Leaf</tissue>
    </source>
</reference>
<dbReference type="Pfam" id="PF03547">
    <property type="entry name" value="Mem_trans"/>
    <property type="match status" value="1"/>
</dbReference>
<dbReference type="EMBL" id="JRKL02009213">
    <property type="protein sequence ID" value="KAF3946439.1"/>
    <property type="molecule type" value="Genomic_DNA"/>
</dbReference>
<dbReference type="PANTHER" id="PTHR31419:SF1">
    <property type="entry name" value="PROTEIN PIN-LIKES 6"/>
    <property type="match status" value="1"/>
</dbReference>
<dbReference type="GO" id="GO:0016020">
    <property type="term" value="C:membrane"/>
    <property type="evidence" value="ECO:0007669"/>
    <property type="project" value="UniProtKB-SubCell"/>
</dbReference>
<evidence type="ECO:0000256" key="5">
    <source>
        <dbReference type="ARBA" id="ARBA00023294"/>
    </source>
</evidence>
<organism evidence="6 7">
    <name type="scientific">Castanea mollissima</name>
    <name type="common">Chinese chestnut</name>
    <dbReference type="NCBI Taxonomy" id="60419"/>
    <lineage>
        <taxon>Eukaryota</taxon>
        <taxon>Viridiplantae</taxon>
        <taxon>Streptophyta</taxon>
        <taxon>Embryophyta</taxon>
        <taxon>Tracheophyta</taxon>
        <taxon>Spermatophyta</taxon>
        <taxon>Magnoliopsida</taxon>
        <taxon>eudicotyledons</taxon>
        <taxon>Gunneridae</taxon>
        <taxon>Pentapetalae</taxon>
        <taxon>rosids</taxon>
        <taxon>fabids</taxon>
        <taxon>Fagales</taxon>
        <taxon>Fagaceae</taxon>
        <taxon>Castanea</taxon>
    </lineage>
</organism>
<dbReference type="AlphaFoldDB" id="A0A8J4VDC9"/>
<keyword evidence="3" id="KW-1133">Transmembrane helix</keyword>
<dbReference type="GO" id="GO:0080162">
    <property type="term" value="P:endoplasmic reticulum to cytosol auxin transport"/>
    <property type="evidence" value="ECO:0007669"/>
    <property type="project" value="InterPro"/>
</dbReference>
<evidence type="ECO:0000313" key="6">
    <source>
        <dbReference type="EMBL" id="KAF3946439.1"/>
    </source>
</evidence>
<dbReference type="InterPro" id="IPR004776">
    <property type="entry name" value="Mem_transp_PIN-like"/>
</dbReference>
<dbReference type="Proteomes" id="UP000737018">
    <property type="component" value="Unassembled WGS sequence"/>
</dbReference>
<dbReference type="PANTHER" id="PTHR31419">
    <property type="entry name" value="PROTEIN PIN-LIKES 2"/>
    <property type="match status" value="1"/>
</dbReference>
<keyword evidence="4" id="KW-0472">Membrane</keyword>
<keyword evidence="7" id="KW-1185">Reference proteome</keyword>
<evidence type="ECO:0000256" key="4">
    <source>
        <dbReference type="ARBA" id="ARBA00023136"/>
    </source>
</evidence>
<sequence>MCFLEFLMASKYVNILPASGRKLLNGLVFPLLLPCLIFSQLGFTSMFDTLNLVKLSPLRKCLNGGLFGLCGFAKGYNFDLLYG</sequence>
<keyword evidence="2" id="KW-0812">Transmembrane</keyword>
<keyword evidence="5" id="KW-0927">Auxin signaling pathway</keyword>
<comment type="subcellular location">
    <subcellularLocation>
        <location evidence="1">Membrane</location>
        <topology evidence="1">Multi-pass membrane protein</topology>
    </subcellularLocation>
</comment>
<evidence type="ECO:0000256" key="2">
    <source>
        <dbReference type="ARBA" id="ARBA00022692"/>
    </source>
</evidence>
<comment type="caution">
    <text evidence="6">The sequence shown here is derived from an EMBL/GenBank/DDBJ whole genome shotgun (WGS) entry which is preliminary data.</text>
</comment>
<proteinExistence type="predicted"/>
<name>A0A8J4VDC9_9ROSI</name>
<accession>A0A8J4VDC9</accession>
<evidence type="ECO:0000313" key="7">
    <source>
        <dbReference type="Proteomes" id="UP000737018"/>
    </source>
</evidence>
<gene>
    <name evidence="6" type="ORF">CMV_027294</name>
</gene>
<evidence type="ECO:0000256" key="1">
    <source>
        <dbReference type="ARBA" id="ARBA00004141"/>
    </source>
</evidence>